<protein>
    <submittedName>
        <fullName evidence="1">Uncharacterized protein</fullName>
    </submittedName>
</protein>
<organism evidence="1">
    <name type="scientific">uncultured Caudovirales phage</name>
    <dbReference type="NCBI Taxonomy" id="2100421"/>
    <lineage>
        <taxon>Viruses</taxon>
        <taxon>Duplodnaviria</taxon>
        <taxon>Heunggongvirae</taxon>
        <taxon>Uroviricota</taxon>
        <taxon>Caudoviricetes</taxon>
        <taxon>Peduoviridae</taxon>
        <taxon>Maltschvirus</taxon>
        <taxon>Maltschvirus maltsch</taxon>
    </lineage>
</organism>
<name>A0A6J5NY02_9CAUD</name>
<accession>A0A6J5NY02</accession>
<evidence type="ECO:0000313" key="1">
    <source>
        <dbReference type="EMBL" id="CAB4161908.1"/>
    </source>
</evidence>
<sequence length="70" mass="8099">MAKNIDIEYECDCQSNSLDIWKEKISGREVVGICIKDPEEEKEAMNIYFDKESLEVLIIDLMKLNITLTS</sequence>
<gene>
    <name evidence="1" type="ORF">UFOVP778_15</name>
</gene>
<reference evidence="1" key="1">
    <citation type="submission" date="2020-04" db="EMBL/GenBank/DDBJ databases">
        <authorList>
            <person name="Chiriac C."/>
            <person name="Salcher M."/>
            <person name="Ghai R."/>
            <person name="Kavagutti S V."/>
        </authorList>
    </citation>
    <scope>NUCLEOTIDE SEQUENCE</scope>
</reference>
<dbReference type="EMBL" id="LR796733">
    <property type="protein sequence ID" value="CAB4161908.1"/>
    <property type="molecule type" value="Genomic_DNA"/>
</dbReference>
<proteinExistence type="predicted"/>